<sequence length="666" mass="76513">MKELVVEHLIQLRFPKKALEGLQDNLQKIDDYHNKILEPMIEDDQVGEDVQEIEFFLPEEEYRESYRTPKTKVENYFEKKSSVIEHSHTVFSVPSSNANSLIGNLLTCVKQHKDSGLNSRIYTKTPLLEKFQYLVQSITKESKAYGVVSSYPQADDNYIEVIEALKKKFGKEEILDEVYVRELLKLVINNNQNPKTKGLSVMFDTLESHLRSLEFLGVTREKYVAMPGAQRSYVKEDLALSVGAVFVERECLARVAFGGSITPVRPINKHKFTLQSLNGATSQEIEALDQKKICEYIPKLHGDLWRLEVVGITDPIEVQSRKERERICYEQFLKTVKRDAEGQCEMSLPWKYDGNSLPDNFKIAEKRLSKLRQRLKLSNQFKVYHNMFVESERENLIERVRDGDNGRHYLPHVPVFKIESETTPFQEKWFGLVVDIRRAFLMIKVNLEDCEFLRFLWLIAYHLDNAAPSSQKYAQVLKNIFCVDNCILFVDSVEKIDGFEVVATELLANAKMELRMWENIVVSHNENFPIGSSHVVKLGLKWNKVTDTLSCNIPEVKTDKLPKRQIMFIQNRVYDPIGILVAMCLTFHELLASLEASDPEDNTKVTINIMPPINANEDLTDEDTGNEDYVSINNLPGNQLLAVVEINNVSSDNKEDNNPFKSSTAS</sequence>
<proteinExistence type="predicted"/>
<evidence type="ECO:0000313" key="2">
    <source>
        <dbReference type="Proteomes" id="UP000801492"/>
    </source>
</evidence>
<comment type="caution">
    <text evidence="1">The sequence shown here is derived from an EMBL/GenBank/DDBJ whole genome shotgun (WGS) entry which is preliminary data.</text>
</comment>
<name>A0A8K0DDZ2_IGNLU</name>
<dbReference type="InterPro" id="IPR005312">
    <property type="entry name" value="DUF1759"/>
</dbReference>
<dbReference type="AlphaFoldDB" id="A0A8K0DDZ2"/>
<dbReference type="Pfam" id="PF03564">
    <property type="entry name" value="DUF1759"/>
    <property type="match status" value="1"/>
</dbReference>
<protein>
    <submittedName>
        <fullName evidence="1">Uncharacterized protein</fullName>
    </submittedName>
</protein>
<dbReference type="PANTHER" id="PTHR47331:SF5">
    <property type="entry name" value="RIBONUCLEASE H"/>
    <property type="match status" value="1"/>
</dbReference>
<evidence type="ECO:0000313" key="1">
    <source>
        <dbReference type="EMBL" id="KAF2904418.1"/>
    </source>
</evidence>
<accession>A0A8K0DDZ2</accession>
<dbReference type="EMBL" id="VTPC01000776">
    <property type="protein sequence ID" value="KAF2904418.1"/>
    <property type="molecule type" value="Genomic_DNA"/>
</dbReference>
<dbReference type="OrthoDB" id="6431197at2759"/>
<keyword evidence="2" id="KW-1185">Reference proteome</keyword>
<dbReference type="PANTHER" id="PTHR47331">
    <property type="entry name" value="PHD-TYPE DOMAIN-CONTAINING PROTEIN"/>
    <property type="match status" value="1"/>
</dbReference>
<gene>
    <name evidence="1" type="ORF">ILUMI_01755</name>
</gene>
<dbReference type="Proteomes" id="UP000801492">
    <property type="component" value="Unassembled WGS sequence"/>
</dbReference>
<reference evidence="1" key="1">
    <citation type="submission" date="2019-08" db="EMBL/GenBank/DDBJ databases">
        <title>The genome of the North American firefly Photinus pyralis.</title>
        <authorList>
            <consortium name="Photinus pyralis genome working group"/>
            <person name="Fallon T.R."/>
            <person name="Sander Lower S.E."/>
            <person name="Weng J.-K."/>
        </authorList>
    </citation>
    <scope>NUCLEOTIDE SEQUENCE</scope>
    <source>
        <strain evidence="1">TRF0915ILg1</strain>
        <tissue evidence="1">Whole body</tissue>
    </source>
</reference>
<organism evidence="1 2">
    <name type="scientific">Ignelater luminosus</name>
    <name type="common">Cucubano</name>
    <name type="synonym">Pyrophorus luminosus</name>
    <dbReference type="NCBI Taxonomy" id="2038154"/>
    <lineage>
        <taxon>Eukaryota</taxon>
        <taxon>Metazoa</taxon>
        <taxon>Ecdysozoa</taxon>
        <taxon>Arthropoda</taxon>
        <taxon>Hexapoda</taxon>
        <taxon>Insecta</taxon>
        <taxon>Pterygota</taxon>
        <taxon>Neoptera</taxon>
        <taxon>Endopterygota</taxon>
        <taxon>Coleoptera</taxon>
        <taxon>Polyphaga</taxon>
        <taxon>Elateriformia</taxon>
        <taxon>Elateroidea</taxon>
        <taxon>Elateridae</taxon>
        <taxon>Agrypninae</taxon>
        <taxon>Pyrophorini</taxon>
        <taxon>Ignelater</taxon>
    </lineage>
</organism>